<dbReference type="RefSeq" id="WP_331215989.1">
    <property type="nucleotide sequence ID" value="NZ_JAZGQK010000017.1"/>
</dbReference>
<evidence type="ECO:0000256" key="1">
    <source>
        <dbReference type="ARBA" id="ARBA00022801"/>
    </source>
</evidence>
<protein>
    <submittedName>
        <fullName evidence="3">NUDIX domain-containing protein</fullName>
    </submittedName>
</protein>
<reference evidence="3 4" key="1">
    <citation type="submission" date="2024-01" db="EMBL/GenBank/DDBJ databases">
        <title>Genome insights into Plantactinospora sonchi sp. nov.</title>
        <authorList>
            <person name="Wang L."/>
        </authorList>
    </citation>
    <scope>NUCLEOTIDE SEQUENCE [LARGE SCALE GENOMIC DNA]</scope>
    <source>
        <strain evidence="3 4">NEAU-QY2</strain>
    </source>
</reference>
<dbReference type="PANTHER" id="PTHR21340:SF0">
    <property type="entry name" value="BIS(5'-NUCLEOSYL)-TETRAPHOSPHATASE [ASYMMETRICAL]"/>
    <property type="match status" value="1"/>
</dbReference>
<keyword evidence="1" id="KW-0378">Hydrolase</keyword>
<dbReference type="InterPro" id="IPR013078">
    <property type="entry name" value="His_Pase_superF_clade-1"/>
</dbReference>
<dbReference type="EMBL" id="JAZGQK010000017">
    <property type="protein sequence ID" value="MEE6260873.1"/>
    <property type="molecule type" value="Genomic_DNA"/>
</dbReference>
<dbReference type="SUPFAM" id="SSF53254">
    <property type="entry name" value="Phosphoglycerate mutase-like"/>
    <property type="match status" value="1"/>
</dbReference>
<gene>
    <name evidence="3" type="ORF">V1633_20520</name>
</gene>
<dbReference type="Gene3D" id="3.90.79.10">
    <property type="entry name" value="Nucleoside Triphosphate Pyrophosphohydrolase"/>
    <property type="match status" value="1"/>
</dbReference>
<sequence>MTADAGTANGGTAGQPVRAAGGVVWRHVGGRLEVAVVHRPRYDDWSLPKGKLDPGEHPLAAAVREVAEEADVRAVPQVRLPPVRYLMRDGLPKVVEFWSMRAAGTGGFQPDTEVDDVRWLPLDEALGLVSYPHDARVLRDFAVLPPVTAVLGLVRHAHAGRRGTWSGPDNARPLDDTGWERARLLADLLALVRPVRLLAAGPRRCVQTLQPLAELLDRPVEVDSAFTEPRPGQDSVENALAAAGRLLELAAAGTSAVVCSQGKVIPPALVRLSALNGVSGRDAAAEWDPVGGSAAMASVGRGRSAVDVVDGFQTGKGDGWLLAFSADRLVALSRLDGADRAGSPPR</sequence>
<dbReference type="InterPro" id="IPR020084">
    <property type="entry name" value="NUDIX_hydrolase_CS"/>
</dbReference>
<organism evidence="3 4">
    <name type="scientific">Plantactinospora sonchi</name>
    <dbReference type="NCBI Taxonomy" id="1544735"/>
    <lineage>
        <taxon>Bacteria</taxon>
        <taxon>Bacillati</taxon>
        <taxon>Actinomycetota</taxon>
        <taxon>Actinomycetes</taxon>
        <taxon>Micromonosporales</taxon>
        <taxon>Micromonosporaceae</taxon>
        <taxon>Plantactinospora</taxon>
    </lineage>
</organism>
<dbReference type="Proteomes" id="UP001332243">
    <property type="component" value="Unassembled WGS sequence"/>
</dbReference>
<dbReference type="InterPro" id="IPR051325">
    <property type="entry name" value="Nudix_hydrolase_domain"/>
</dbReference>
<name>A0ABU7RWH9_9ACTN</name>
<dbReference type="SUPFAM" id="SSF55811">
    <property type="entry name" value="Nudix"/>
    <property type="match status" value="1"/>
</dbReference>
<dbReference type="InterPro" id="IPR015797">
    <property type="entry name" value="NUDIX_hydrolase-like_dom_sf"/>
</dbReference>
<dbReference type="PROSITE" id="PS00893">
    <property type="entry name" value="NUDIX_BOX"/>
    <property type="match status" value="1"/>
</dbReference>
<accession>A0ABU7RWH9</accession>
<evidence type="ECO:0000313" key="3">
    <source>
        <dbReference type="EMBL" id="MEE6260873.1"/>
    </source>
</evidence>
<dbReference type="Gene3D" id="3.40.50.1240">
    <property type="entry name" value="Phosphoglycerate mutase-like"/>
    <property type="match status" value="1"/>
</dbReference>
<proteinExistence type="predicted"/>
<dbReference type="InterPro" id="IPR029033">
    <property type="entry name" value="His_PPase_superfam"/>
</dbReference>
<dbReference type="PROSITE" id="PS51462">
    <property type="entry name" value="NUDIX"/>
    <property type="match status" value="1"/>
</dbReference>
<comment type="caution">
    <text evidence="3">The sequence shown here is derived from an EMBL/GenBank/DDBJ whole genome shotgun (WGS) entry which is preliminary data.</text>
</comment>
<evidence type="ECO:0000259" key="2">
    <source>
        <dbReference type="PROSITE" id="PS51462"/>
    </source>
</evidence>
<dbReference type="Pfam" id="PF00300">
    <property type="entry name" value="His_Phos_1"/>
    <property type="match status" value="1"/>
</dbReference>
<feature type="domain" description="Nudix hydrolase" evidence="2">
    <location>
        <begin position="15"/>
        <end position="142"/>
    </location>
</feature>
<keyword evidence="4" id="KW-1185">Reference proteome</keyword>
<dbReference type="InterPro" id="IPR000086">
    <property type="entry name" value="NUDIX_hydrolase_dom"/>
</dbReference>
<dbReference type="Pfam" id="PF00293">
    <property type="entry name" value="NUDIX"/>
    <property type="match status" value="1"/>
</dbReference>
<dbReference type="CDD" id="cd03673">
    <property type="entry name" value="NUDIX_Ap6A_hydrolase"/>
    <property type="match status" value="1"/>
</dbReference>
<evidence type="ECO:0000313" key="4">
    <source>
        <dbReference type="Proteomes" id="UP001332243"/>
    </source>
</evidence>
<dbReference type="PANTHER" id="PTHR21340">
    <property type="entry name" value="DIADENOSINE 5,5-P1,P4-TETRAPHOSPHATE PYROPHOSPHOHYDROLASE MUTT"/>
    <property type="match status" value="1"/>
</dbReference>